<evidence type="ECO:0000313" key="3">
    <source>
        <dbReference type="Proteomes" id="UP001347796"/>
    </source>
</evidence>
<evidence type="ECO:0000256" key="1">
    <source>
        <dbReference type="SAM" id="SignalP"/>
    </source>
</evidence>
<protein>
    <recommendedName>
        <fullName evidence="4">Galectin</fullName>
    </recommendedName>
</protein>
<evidence type="ECO:0008006" key="4">
    <source>
        <dbReference type="Google" id="ProtNLM"/>
    </source>
</evidence>
<comment type="caution">
    <text evidence="2">The sequence shown here is derived from an EMBL/GenBank/DDBJ whole genome shotgun (WGS) entry which is preliminary data.</text>
</comment>
<evidence type="ECO:0000313" key="2">
    <source>
        <dbReference type="EMBL" id="KAK6180894.1"/>
    </source>
</evidence>
<name>A0AAN8JSA9_PATCE</name>
<dbReference type="Proteomes" id="UP001347796">
    <property type="component" value="Unassembled WGS sequence"/>
</dbReference>
<keyword evidence="3" id="KW-1185">Reference proteome</keyword>
<dbReference type="AlphaFoldDB" id="A0AAN8JSA9"/>
<feature type="signal peptide" evidence="1">
    <location>
        <begin position="1"/>
        <end position="25"/>
    </location>
</feature>
<accession>A0AAN8JSA9</accession>
<sequence length="613" mass="69249">MDILEKTMISVFVVFCFITMPVVNCGGRNVEFTLETEAFVDVSWTVDRPTASGNKTTLLMTGKRINFPFCLRKDCAVLVKQVLYSNDGPGDSLTVQFDAETVARGETYGHSNGGNQWSVINSMSLVGNEVVLKRGRHIMSVLPESADRYGVELDKVVLVVGDDLLTEDMFTCKTYCLPDIPRHRYTPVERLPVGRLVQRSTTTNCTEYENVVMDLYHSSIKKFRITAQHPSYRSLLNVRKANYTNCDVPKPTIWEFGNFSLTDGLTNKALVDADGVLLQLEKTPDAVGCYDLATNFNITVQRRDIDISQLGGHLSLTINGHTSDVAVDIQIKDKISDWTHFARRTIPKSQRSLEISIVDGTWSKVNNQVQMRVCGGGKNFEIESWKLTRREVKSDRGEMIVDTGDFVVEAVFRDIWWMGNKGMKLSVKGSTIVSYGHYIRVYTRVPWGGYSQTLVIYQDGVIRLLPPTMHGTDWIPFGSSVLTGRFDPKTSRSYAVVQNIEIIPQEFRLTIHYVDGNVWEYKLSNGLERTWVDVDVKLEGAKAELSSRPFIQLRSMFIKDGRSNVDRLSVNGLKEHRILDNWSSLFGSSFFFFRGCASDYHTQAPDIHVELLG</sequence>
<organism evidence="2 3">
    <name type="scientific">Patella caerulea</name>
    <name type="common">Rayed Mediterranean limpet</name>
    <dbReference type="NCBI Taxonomy" id="87958"/>
    <lineage>
        <taxon>Eukaryota</taxon>
        <taxon>Metazoa</taxon>
        <taxon>Spiralia</taxon>
        <taxon>Lophotrochozoa</taxon>
        <taxon>Mollusca</taxon>
        <taxon>Gastropoda</taxon>
        <taxon>Patellogastropoda</taxon>
        <taxon>Patelloidea</taxon>
        <taxon>Patellidae</taxon>
        <taxon>Patella</taxon>
    </lineage>
</organism>
<proteinExistence type="predicted"/>
<dbReference type="EMBL" id="JAZGQO010000007">
    <property type="protein sequence ID" value="KAK6180894.1"/>
    <property type="molecule type" value="Genomic_DNA"/>
</dbReference>
<gene>
    <name evidence="2" type="ORF">SNE40_008860</name>
</gene>
<keyword evidence="1" id="KW-0732">Signal</keyword>
<reference evidence="2 3" key="1">
    <citation type="submission" date="2024-01" db="EMBL/GenBank/DDBJ databases">
        <title>The genome of the rayed Mediterranean limpet Patella caerulea (Linnaeus, 1758).</title>
        <authorList>
            <person name="Anh-Thu Weber A."/>
            <person name="Halstead-Nussloch G."/>
        </authorList>
    </citation>
    <scope>NUCLEOTIDE SEQUENCE [LARGE SCALE GENOMIC DNA]</scope>
    <source>
        <strain evidence="2">AATW-2023a</strain>
        <tissue evidence="2">Whole specimen</tissue>
    </source>
</reference>
<feature type="chain" id="PRO_5042972883" description="Galectin" evidence="1">
    <location>
        <begin position="26"/>
        <end position="613"/>
    </location>
</feature>